<dbReference type="PANTHER" id="PTHR30036:SF7">
    <property type="entry name" value="ABC TRANSPORTER PERIPLASMIC-BINDING PROTEIN YPHF"/>
    <property type="match status" value="1"/>
</dbReference>
<dbReference type="GO" id="GO:0030246">
    <property type="term" value="F:carbohydrate binding"/>
    <property type="evidence" value="ECO:0007669"/>
    <property type="project" value="TreeGrafter"/>
</dbReference>
<feature type="compositionally biased region" description="Gly residues" evidence="3">
    <location>
        <begin position="46"/>
        <end position="60"/>
    </location>
</feature>
<evidence type="ECO:0000256" key="2">
    <source>
        <dbReference type="ARBA" id="ARBA00007639"/>
    </source>
</evidence>
<accession>A0A1G9WCH6</accession>
<dbReference type="Gene3D" id="3.40.50.2300">
    <property type="match status" value="2"/>
</dbReference>
<dbReference type="InterPro" id="IPR028082">
    <property type="entry name" value="Peripla_BP_I"/>
</dbReference>
<gene>
    <name evidence="5" type="ORF">SAMN05216259_101601</name>
</gene>
<reference evidence="5 6" key="1">
    <citation type="submission" date="2016-10" db="EMBL/GenBank/DDBJ databases">
        <authorList>
            <person name="de Groot N.N."/>
        </authorList>
    </citation>
    <scope>NUCLEOTIDE SEQUENCE [LARGE SCALE GENOMIC DNA]</scope>
    <source>
        <strain evidence="5 6">CGMCC 4.2022</strain>
    </source>
</reference>
<proteinExistence type="inferred from homology"/>
<dbReference type="Proteomes" id="UP000199341">
    <property type="component" value="Unassembled WGS sequence"/>
</dbReference>
<evidence type="ECO:0000256" key="1">
    <source>
        <dbReference type="ARBA" id="ARBA00004196"/>
    </source>
</evidence>
<sequence>MHGVRSGERTAAGRAVRPVGGRRLRWGAVGLAAVVVLAAAGCSKSGAGGGSSDSGSGSSGSGSTASSGSGVTIQGDIAFNDANLAKLNAALKAALKGKDLSHQDLAMVVNVATDYWNAGKAGFNKAIGELGVKGTYQAPANGRLDQQLSIIQTLRGQGITAMSVSAIDPTAIKAPIASANRAGIPVLAIDSPLPKDDGAALYLGTPNYQAGQKAGAAMKQALGGKGQVVVLVGSLTTSNAVERIQGFEDALKSSGIKVVQKLADNNDASKALSNAQTAIQTNPNVNGLYGVYSYDGPSAGQAVQAAGKTGKIKVISDDSDAQTLKFIKSGVIQATVLQQPFQQGYTGAYLLAALKVLGKDATLKLVQPYLESDGTTLSSGVGLVTQANLADYQAKLKQMGIS</sequence>
<dbReference type="SUPFAM" id="SSF53822">
    <property type="entry name" value="Periplasmic binding protein-like I"/>
    <property type="match status" value="1"/>
</dbReference>
<evidence type="ECO:0000259" key="4">
    <source>
        <dbReference type="Pfam" id="PF13407"/>
    </source>
</evidence>
<name>A0A1G9WCH6_9ACTN</name>
<dbReference type="InterPro" id="IPR025997">
    <property type="entry name" value="SBP_2_dom"/>
</dbReference>
<feature type="domain" description="Periplasmic binding protein" evidence="4">
    <location>
        <begin position="107"/>
        <end position="354"/>
    </location>
</feature>
<evidence type="ECO:0000313" key="6">
    <source>
        <dbReference type="Proteomes" id="UP000199341"/>
    </source>
</evidence>
<dbReference type="PANTHER" id="PTHR30036">
    <property type="entry name" value="D-XYLOSE-BINDING PERIPLASMIC PROTEIN"/>
    <property type="match status" value="1"/>
</dbReference>
<protein>
    <submittedName>
        <fullName evidence="5">Monosaccharide ABC transporter substrate-binding protein, CUT2 family</fullName>
    </submittedName>
</protein>
<dbReference type="GO" id="GO:0030288">
    <property type="term" value="C:outer membrane-bounded periplasmic space"/>
    <property type="evidence" value="ECO:0007669"/>
    <property type="project" value="TreeGrafter"/>
</dbReference>
<keyword evidence="6" id="KW-1185">Reference proteome</keyword>
<organism evidence="5 6">
    <name type="scientific">Actinacidiphila guanduensis</name>
    <dbReference type="NCBI Taxonomy" id="310781"/>
    <lineage>
        <taxon>Bacteria</taxon>
        <taxon>Bacillati</taxon>
        <taxon>Actinomycetota</taxon>
        <taxon>Actinomycetes</taxon>
        <taxon>Kitasatosporales</taxon>
        <taxon>Streptomycetaceae</taxon>
        <taxon>Actinacidiphila</taxon>
    </lineage>
</organism>
<dbReference type="OrthoDB" id="9808136at2"/>
<dbReference type="AlphaFoldDB" id="A0A1G9WCH6"/>
<dbReference type="Pfam" id="PF13407">
    <property type="entry name" value="Peripla_BP_4"/>
    <property type="match status" value="1"/>
</dbReference>
<comment type="similarity">
    <text evidence="2">Belongs to the bacterial solute-binding protein 2 family.</text>
</comment>
<evidence type="ECO:0000256" key="3">
    <source>
        <dbReference type="SAM" id="MobiDB-lite"/>
    </source>
</evidence>
<dbReference type="InterPro" id="IPR050555">
    <property type="entry name" value="Bact_Solute-Bind_Prot2"/>
</dbReference>
<comment type="subcellular location">
    <subcellularLocation>
        <location evidence="1">Cell envelope</location>
    </subcellularLocation>
</comment>
<evidence type="ECO:0000313" key="5">
    <source>
        <dbReference type="EMBL" id="SDM82274.1"/>
    </source>
</evidence>
<dbReference type="EMBL" id="FNIE01000001">
    <property type="protein sequence ID" value="SDM82274.1"/>
    <property type="molecule type" value="Genomic_DNA"/>
</dbReference>
<dbReference type="STRING" id="310781.SAMN05216259_101601"/>
<feature type="region of interest" description="Disordered" evidence="3">
    <location>
        <begin position="45"/>
        <end position="66"/>
    </location>
</feature>